<feature type="domain" description="TonB-dependent receptor-like beta-barrel" evidence="13">
    <location>
        <begin position="425"/>
        <end position="979"/>
    </location>
</feature>
<evidence type="ECO:0000256" key="2">
    <source>
        <dbReference type="ARBA" id="ARBA00022448"/>
    </source>
</evidence>
<dbReference type="Proteomes" id="UP000548867">
    <property type="component" value="Unassembled WGS sequence"/>
</dbReference>
<keyword evidence="16" id="KW-1185">Reference proteome</keyword>
<evidence type="ECO:0000256" key="9">
    <source>
        <dbReference type="PROSITE-ProRule" id="PRU01360"/>
    </source>
</evidence>
<comment type="subcellular location">
    <subcellularLocation>
        <location evidence="1 9">Cell outer membrane</location>
        <topology evidence="1 9">Multi-pass membrane protein</topology>
    </subcellularLocation>
</comment>
<keyword evidence="2 9" id="KW-0813">Transport</keyword>
<feature type="domain" description="TonB-dependent receptor plug" evidence="14">
    <location>
        <begin position="65"/>
        <end position="178"/>
    </location>
</feature>
<keyword evidence="8 9" id="KW-0998">Cell outer membrane</keyword>
<keyword evidence="4 9" id="KW-0812">Transmembrane</keyword>
<dbReference type="PANTHER" id="PTHR47234:SF2">
    <property type="entry name" value="TONB-DEPENDENT RECEPTOR"/>
    <property type="match status" value="1"/>
</dbReference>
<comment type="caution">
    <text evidence="15">The sequence shown here is derived from an EMBL/GenBank/DDBJ whole genome shotgun (WGS) entry which is preliminary data.</text>
</comment>
<evidence type="ECO:0000256" key="4">
    <source>
        <dbReference type="ARBA" id="ARBA00022692"/>
    </source>
</evidence>
<feature type="chain" id="PRO_5030585600" evidence="12">
    <location>
        <begin position="30"/>
        <end position="1029"/>
    </location>
</feature>
<evidence type="ECO:0000256" key="6">
    <source>
        <dbReference type="ARBA" id="ARBA00023077"/>
    </source>
</evidence>
<evidence type="ECO:0000256" key="7">
    <source>
        <dbReference type="ARBA" id="ARBA00023136"/>
    </source>
</evidence>
<keyword evidence="15" id="KW-0675">Receptor</keyword>
<dbReference type="AlphaFoldDB" id="A0A7W6CLR1"/>
<dbReference type="GO" id="GO:0009279">
    <property type="term" value="C:cell outer membrane"/>
    <property type="evidence" value="ECO:0007669"/>
    <property type="project" value="UniProtKB-SubCell"/>
</dbReference>
<dbReference type="Pfam" id="PF00593">
    <property type="entry name" value="TonB_dep_Rec_b-barrel"/>
    <property type="match status" value="1"/>
</dbReference>
<evidence type="ECO:0000256" key="1">
    <source>
        <dbReference type="ARBA" id="ARBA00004571"/>
    </source>
</evidence>
<dbReference type="PANTHER" id="PTHR47234">
    <property type="match status" value="1"/>
</dbReference>
<evidence type="ECO:0000313" key="15">
    <source>
        <dbReference type="EMBL" id="MBB3956753.1"/>
    </source>
</evidence>
<evidence type="ECO:0000256" key="8">
    <source>
        <dbReference type="ARBA" id="ARBA00023237"/>
    </source>
</evidence>
<dbReference type="Pfam" id="PF07715">
    <property type="entry name" value="Plug"/>
    <property type="match status" value="1"/>
</dbReference>
<gene>
    <name evidence="15" type="ORF">GGR38_003719</name>
</gene>
<organism evidence="15 16">
    <name type="scientific">Novosphingobium sediminicola</name>
    <dbReference type="NCBI Taxonomy" id="563162"/>
    <lineage>
        <taxon>Bacteria</taxon>
        <taxon>Pseudomonadati</taxon>
        <taxon>Pseudomonadota</taxon>
        <taxon>Alphaproteobacteria</taxon>
        <taxon>Sphingomonadales</taxon>
        <taxon>Sphingomonadaceae</taxon>
        <taxon>Novosphingobium</taxon>
    </lineage>
</organism>
<name>A0A7W6CLR1_9SPHN</name>
<feature type="signal peptide" evidence="12">
    <location>
        <begin position="1"/>
        <end position="29"/>
    </location>
</feature>
<evidence type="ECO:0000256" key="10">
    <source>
        <dbReference type="PROSITE-ProRule" id="PRU10144"/>
    </source>
</evidence>
<keyword evidence="7 9" id="KW-0472">Membrane</keyword>
<protein>
    <submittedName>
        <fullName evidence="15">Outer membrane receptor protein involved in Fe transport</fullName>
    </submittedName>
</protein>
<dbReference type="PROSITE" id="PS52016">
    <property type="entry name" value="TONB_DEPENDENT_REC_3"/>
    <property type="match status" value="1"/>
</dbReference>
<keyword evidence="3 9" id="KW-1134">Transmembrane beta strand</keyword>
<sequence>MKTNLANALRHGAAPLVMSIAMLAGPAYAQQASIVDGPPPAPAAPVDTSATIVVTGTRIVNPNLKSAAPITTVSALDLKVAGTTRTEDILNQLPQVFAAQSSTLANGASGTAEVDLRGLGPKRTLVLINGRRLMAGDPSPTSSSAADLNFIPASLIKRVDVLTGGASATYGADAVAGVVNFVMDKDLNGLRIDVNDGLYQHNNGSTMVQGLLNARTAAGLSGFDYPTGNTWGGNNVDATISYGTKFADGAGHVMAYFGYRQSNALLQSARDFSKCTVQNVPGSASNLRCGGSSISANGNAVYYANDGKGNVSSTVGTLGNGTFGGAPTRYNFAPLNYFQRPDQRYTAGLFADYEVNSALHPYLEFMFMDDHTVAQIAPSGDFGNTLTINCDNPLMSAAQHNAICTSDNMVNHYLGTFPLVDSVYNGLSPATQAQATLAPNNYTAFFQLLRRNVEGGARVSDLQHTSFRTVVGSKGELGHGWAYDAYFQYGRTNYNQVYSNEFSAQRLGYALDVVTGPSGTPVCRISLTYPSSGCVPYNIWSGSPSAASLAYLNATGFQNGYTSQTVISGTLTGDLGTYGLKSPLASDGVNIALGIERRTEKLVLNTDNAFQSGDLTGQGAPTLPINGGYHVTEFLGEIAVPVIDRMLTFNGGFRYSDYAINNGKGYKTGTYKLELDFTPIEDIRIRASLNRAVRAPNIQELFRANYVGLDGVTDPCAGTAITAADTGCLAQGLRVGQTVASNPAAQYNGYLGGNANLRPEKATTKTVGVVITPHQVPGLSMSVDYFDIKINQAIQAYGADAILGACNSGSALACGLIKRNAAGSLWLSPDGYVTDLDNNVGWVKTAGFEVNTSYSKNLGVWGRLNASLTGTALSEKSTYNGLSPAYDCAGYYGSTCGVPAPNWRHKARLTWSTPKNIDVSLTWRYVGSAKVEYTNPSPTLAATDYSTYNAKLPAMSYFDLFVTGKVGKNLSVRAGVNNIFDKDPPLVSSGASDGSILSSCQSVYCNGNTYPGVYDSLGRYLFVGATVNF</sequence>
<comment type="similarity">
    <text evidence="9 11">Belongs to the TonB-dependent receptor family.</text>
</comment>
<evidence type="ECO:0000256" key="5">
    <source>
        <dbReference type="ARBA" id="ARBA00022729"/>
    </source>
</evidence>
<dbReference type="InterPro" id="IPR039426">
    <property type="entry name" value="TonB-dep_rcpt-like"/>
</dbReference>
<evidence type="ECO:0000259" key="13">
    <source>
        <dbReference type="Pfam" id="PF00593"/>
    </source>
</evidence>
<evidence type="ECO:0000256" key="12">
    <source>
        <dbReference type="SAM" id="SignalP"/>
    </source>
</evidence>
<proteinExistence type="inferred from homology"/>
<feature type="short sequence motif" description="TonB C-terminal box" evidence="10">
    <location>
        <begin position="1012"/>
        <end position="1029"/>
    </location>
</feature>
<keyword evidence="5 12" id="KW-0732">Signal</keyword>
<evidence type="ECO:0000313" key="16">
    <source>
        <dbReference type="Proteomes" id="UP000548867"/>
    </source>
</evidence>
<dbReference type="PROSITE" id="PS01156">
    <property type="entry name" value="TONB_DEPENDENT_REC_2"/>
    <property type="match status" value="1"/>
</dbReference>
<reference evidence="15 16" key="1">
    <citation type="submission" date="2020-08" db="EMBL/GenBank/DDBJ databases">
        <title>Genomic Encyclopedia of Type Strains, Phase IV (KMG-IV): sequencing the most valuable type-strain genomes for metagenomic binning, comparative biology and taxonomic classification.</title>
        <authorList>
            <person name="Goeker M."/>
        </authorList>
    </citation>
    <scope>NUCLEOTIDE SEQUENCE [LARGE SCALE GENOMIC DNA]</scope>
    <source>
        <strain evidence="15 16">DSM 27057</strain>
    </source>
</reference>
<dbReference type="InterPro" id="IPR000531">
    <property type="entry name" value="Beta-barrel_TonB"/>
</dbReference>
<dbReference type="InterPro" id="IPR036942">
    <property type="entry name" value="Beta-barrel_TonB_sf"/>
</dbReference>
<evidence type="ECO:0000256" key="11">
    <source>
        <dbReference type="RuleBase" id="RU003357"/>
    </source>
</evidence>
<dbReference type="InterPro" id="IPR037066">
    <property type="entry name" value="Plug_dom_sf"/>
</dbReference>
<dbReference type="Gene3D" id="2.40.170.20">
    <property type="entry name" value="TonB-dependent receptor, beta-barrel domain"/>
    <property type="match status" value="1"/>
</dbReference>
<evidence type="ECO:0000259" key="14">
    <source>
        <dbReference type="Pfam" id="PF07715"/>
    </source>
</evidence>
<dbReference type="EMBL" id="JACIDX010000016">
    <property type="protein sequence ID" value="MBB3956753.1"/>
    <property type="molecule type" value="Genomic_DNA"/>
</dbReference>
<dbReference type="Gene3D" id="2.170.130.10">
    <property type="entry name" value="TonB-dependent receptor, plug domain"/>
    <property type="match status" value="1"/>
</dbReference>
<dbReference type="SUPFAM" id="SSF56935">
    <property type="entry name" value="Porins"/>
    <property type="match status" value="1"/>
</dbReference>
<dbReference type="InterPro" id="IPR012910">
    <property type="entry name" value="Plug_dom"/>
</dbReference>
<dbReference type="RefSeq" id="WP_183627612.1">
    <property type="nucleotide sequence ID" value="NZ_JACIDX010000016.1"/>
</dbReference>
<evidence type="ECO:0000256" key="3">
    <source>
        <dbReference type="ARBA" id="ARBA00022452"/>
    </source>
</evidence>
<keyword evidence="6 11" id="KW-0798">TonB box</keyword>
<dbReference type="InterPro" id="IPR010917">
    <property type="entry name" value="TonB_rcpt_CS"/>
</dbReference>
<accession>A0A7W6CLR1</accession>